<comment type="subcellular location">
    <subcellularLocation>
        <location evidence="1">Cell membrane</location>
        <topology evidence="1">Multi-pass membrane protein</topology>
    </subcellularLocation>
</comment>
<feature type="transmembrane region" description="Helical" evidence="8">
    <location>
        <begin position="213"/>
        <end position="232"/>
    </location>
</feature>
<dbReference type="InterPro" id="IPR004638">
    <property type="entry name" value="EmrB-like"/>
</dbReference>
<name>A0A6V8KUM3_9ACTN</name>
<evidence type="ECO:0000256" key="1">
    <source>
        <dbReference type="ARBA" id="ARBA00004651"/>
    </source>
</evidence>
<evidence type="ECO:0000256" key="7">
    <source>
        <dbReference type="SAM" id="MobiDB-lite"/>
    </source>
</evidence>
<proteinExistence type="predicted"/>
<keyword evidence="4 8" id="KW-0812">Transmembrane</keyword>
<feature type="transmembrane region" description="Helical" evidence="8">
    <location>
        <begin position="122"/>
        <end position="147"/>
    </location>
</feature>
<keyword evidence="3" id="KW-1003">Cell membrane</keyword>
<organism evidence="10 11">
    <name type="scientific">Phytohabitans rumicis</name>
    <dbReference type="NCBI Taxonomy" id="1076125"/>
    <lineage>
        <taxon>Bacteria</taxon>
        <taxon>Bacillati</taxon>
        <taxon>Actinomycetota</taxon>
        <taxon>Actinomycetes</taxon>
        <taxon>Micromonosporales</taxon>
        <taxon>Micromonosporaceae</taxon>
    </lineage>
</organism>
<dbReference type="InterPro" id="IPR011701">
    <property type="entry name" value="MFS"/>
</dbReference>
<comment type="caution">
    <text evidence="10">The sequence shown here is derived from an EMBL/GenBank/DDBJ whole genome shotgun (WGS) entry which is preliminary data.</text>
</comment>
<dbReference type="EMBL" id="BLPG01000001">
    <property type="protein sequence ID" value="GFJ87534.1"/>
    <property type="molecule type" value="Genomic_DNA"/>
</dbReference>
<evidence type="ECO:0000313" key="11">
    <source>
        <dbReference type="Proteomes" id="UP000482960"/>
    </source>
</evidence>
<dbReference type="AlphaFoldDB" id="A0A6V8KUM3"/>
<dbReference type="GO" id="GO:0022857">
    <property type="term" value="F:transmembrane transporter activity"/>
    <property type="evidence" value="ECO:0007669"/>
    <property type="project" value="InterPro"/>
</dbReference>
<feature type="transmembrane region" description="Helical" evidence="8">
    <location>
        <begin position="419"/>
        <end position="441"/>
    </location>
</feature>
<evidence type="ECO:0000256" key="2">
    <source>
        <dbReference type="ARBA" id="ARBA00022448"/>
    </source>
</evidence>
<dbReference type="Pfam" id="PF07690">
    <property type="entry name" value="MFS_1"/>
    <property type="match status" value="1"/>
</dbReference>
<dbReference type="PANTHER" id="PTHR42718">
    <property type="entry name" value="MAJOR FACILITATOR SUPERFAMILY MULTIDRUG TRANSPORTER MFSC"/>
    <property type="match status" value="1"/>
</dbReference>
<feature type="transmembrane region" description="Helical" evidence="8">
    <location>
        <begin position="379"/>
        <end position="399"/>
    </location>
</feature>
<keyword evidence="11" id="KW-1185">Reference proteome</keyword>
<dbReference type="GO" id="GO:0005886">
    <property type="term" value="C:plasma membrane"/>
    <property type="evidence" value="ECO:0007669"/>
    <property type="project" value="UniProtKB-SubCell"/>
</dbReference>
<dbReference type="Gene3D" id="1.20.1250.20">
    <property type="entry name" value="MFS general substrate transporter like domains"/>
    <property type="match status" value="1"/>
</dbReference>
<feature type="region of interest" description="Disordered" evidence="7">
    <location>
        <begin position="450"/>
        <end position="469"/>
    </location>
</feature>
<dbReference type="SUPFAM" id="SSF103473">
    <property type="entry name" value="MFS general substrate transporter"/>
    <property type="match status" value="1"/>
</dbReference>
<evidence type="ECO:0000256" key="6">
    <source>
        <dbReference type="ARBA" id="ARBA00023136"/>
    </source>
</evidence>
<keyword evidence="6 8" id="KW-0472">Membrane</keyword>
<feature type="transmembrane region" description="Helical" evidence="8">
    <location>
        <begin position="32"/>
        <end position="50"/>
    </location>
</feature>
<feature type="transmembrane region" description="Helical" evidence="8">
    <location>
        <begin position="62"/>
        <end position="85"/>
    </location>
</feature>
<evidence type="ECO:0000256" key="3">
    <source>
        <dbReference type="ARBA" id="ARBA00022475"/>
    </source>
</evidence>
<feature type="transmembrane region" description="Helical" evidence="8">
    <location>
        <begin position="310"/>
        <end position="331"/>
    </location>
</feature>
<feature type="transmembrane region" description="Helical" evidence="8">
    <location>
        <begin position="153"/>
        <end position="171"/>
    </location>
</feature>
<evidence type="ECO:0000256" key="8">
    <source>
        <dbReference type="SAM" id="Phobius"/>
    </source>
</evidence>
<keyword evidence="5 8" id="KW-1133">Transmembrane helix</keyword>
<dbReference type="InterPro" id="IPR020846">
    <property type="entry name" value="MFS_dom"/>
</dbReference>
<dbReference type="CDD" id="cd17321">
    <property type="entry name" value="MFS_MMR_MDR_like"/>
    <property type="match status" value="1"/>
</dbReference>
<dbReference type="NCBIfam" id="TIGR00711">
    <property type="entry name" value="efflux_EmrB"/>
    <property type="match status" value="1"/>
</dbReference>
<protein>
    <submittedName>
        <fullName evidence="10">MFS transporter</fullName>
    </submittedName>
</protein>
<evidence type="ECO:0000259" key="9">
    <source>
        <dbReference type="PROSITE" id="PS50850"/>
    </source>
</evidence>
<keyword evidence="2" id="KW-0813">Transport</keyword>
<feature type="transmembrane region" description="Helical" evidence="8">
    <location>
        <begin position="91"/>
        <end position="110"/>
    </location>
</feature>
<evidence type="ECO:0000256" key="5">
    <source>
        <dbReference type="ARBA" id="ARBA00022989"/>
    </source>
</evidence>
<dbReference type="Proteomes" id="UP000482960">
    <property type="component" value="Unassembled WGS sequence"/>
</dbReference>
<reference evidence="10 11" key="2">
    <citation type="submission" date="2020-03" db="EMBL/GenBank/DDBJ databases">
        <authorList>
            <person name="Ichikawa N."/>
            <person name="Kimura A."/>
            <person name="Kitahashi Y."/>
            <person name="Uohara A."/>
        </authorList>
    </citation>
    <scope>NUCLEOTIDE SEQUENCE [LARGE SCALE GENOMIC DNA]</scope>
    <source>
        <strain evidence="10 11">NBRC 108638</strain>
    </source>
</reference>
<feature type="compositionally biased region" description="Polar residues" evidence="7">
    <location>
        <begin position="451"/>
        <end position="469"/>
    </location>
</feature>
<feature type="transmembrane region" description="Helical" evidence="8">
    <location>
        <begin position="183"/>
        <end position="201"/>
    </location>
</feature>
<evidence type="ECO:0000313" key="10">
    <source>
        <dbReference type="EMBL" id="GFJ87534.1"/>
    </source>
</evidence>
<feature type="transmembrane region" description="Helical" evidence="8">
    <location>
        <begin position="253"/>
        <end position="271"/>
    </location>
</feature>
<dbReference type="Gene3D" id="1.20.1720.10">
    <property type="entry name" value="Multidrug resistance protein D"/>
    <property type="match status" value="1"/>
</dbReference>
<feature type="domain" description="Major facilitator superfamily (MFS) profile" evidence="9">
    <location>
        <begin position="1"/>
        <end position="444"/>
    </location>
</feature>
<dbReference type="InterPro" id="IPR036259">
    <property type="entry name" value="MFS_trans_sf"/>
</dbReference>
<dbReference type="PROSITE" id="PS50850">
    <property type="entry name" value="MFS"/>
    <property type="match status" value="1"/>
</dbReference>
<evidence type="ECO:0000256" key="4">
    <source>
        <dbReference type="ARBA" id="ARBA00022692"/>
    </source>
</evidence>
<reference evidence="10 11" key="1">
    <citation type="submission" date="2020-03" db="EMBL/GenBank/DDBJ databases">
        <title>Whole genome shotgun sequence of Phytohabitans rumicis NBRC 108638.</title>
        <authorList>
            <person name="Komaki H."/>
            <person name="Tamura T."/>
        </authorList>
    </citation>
    <scope>NUCLEOTIDE SEQUENCE [LARGE SCALE GENOMIC DNA]</scope>
    <source>
        <strain evidence="10 11">NBRC 108638</strain>
    </source>
</reference>
<feature type="transmembrane region" description="Helical" evidence="8">
    <location>
        <begin position="343"/>
        <end position="367"/>
    </location>
</feature>
<feature type="transmembrane region" description="Helical" evidence="8">
    <location>
        <begin position="283"/>
        <end position="303"/>
    </location>
</feature>
<gene>
    <name evidence="10" type="ORF">Prum_011760</name>
</gene>
<sequence>MVSYLMIVLDISVVITALPRIREDLGFSTAGLSWVQSAYTLVFGGLLLLGARAGDIIGRRRVFILGLVLFTLASLVVGAAPSAVWLLAGRVLQGVGAAALAPSTLALLTASFPDGPERTRAVAAYGAVAGVGASVGLVLGGVLTGFLSWRYGFFINLPIGAAMLVAARRYLTETEHNPGRLDVFGALTSTLGMTALVYGFVRSAEAGWSDGLTVAAVISGAVLAVVFVLNEWRARQPIMPLRLFASRERSGAYLARLLFLGAMVGYFFFTTQFLQQVLGYTPLQAGLAFLPMTLVNFVVALAVPRLTRRFGNTTLLAAGIAVTVLGMAWLSRLDAGSPYLTAVALPMVLIGVGQGMAFGPLTAAGIAGVAPNDAGAASGLVNVAHQLGGSLGLGILVAVASTAGTDPGGADATLARHVATALTVGSVLLALALAAVLTLIARRTPALEPSLPQQPQLTLTTASTPDAQT</sequence>
<accession>A0A6V8KUM3</accession>
<dbReference type="PANTHER" id="PTHR42718:SF46">
    <property type="entry name" value="BLR6921 PROTEIN"/>
    <property type="match status" value="1"/>
</dbReference>